<gene>
    <name evidence="8" type="ORF">METZ01_LOCUS114033</name>
</gene>
<dbReference type="PANTHER" id="PTHR43484">
    <property type="match status" value="1"/>
</dbReference>
<keyword evidence="3" id="KW-1003">Cell membrane</keyword>
<keyword evidence="6" id="KW-0472">Membrane</keyword>
<evidence type="ECO:0000256" key="3">
    <source>
        <dbReference type="ARBA" id="ARBA00022475"/>
    </source>
</evidence>
<dbReference type="PRINTS" id="PR00956">
    <property type="entry name" value="FLGMOTORFLIN"/>
</dbReference>
<evidence type="ECO:0000313" key="8">
    <source>
        <dbReference type="EMBL" id="SVA61179.1"/>
    </source>
</evidence>
<keyword evidence="5" id="KW-0283">Flagellar rotation</keyword>
<dbReference type="EMBL" id="UINC01014326">
    <property type="protein sequence ID" value="SVA61179.1"/>
    <property type="molecule type" value="Genomic_DNA"/>
</dbReference>
<feature type="domain" description="Flagellar motor switch protein FliN-like C-terminal" evidence="7">
    <location>
        <begin position="18"/>
        <end position="86"/>
    </location>
</feature>
<dbReference type="PANTHER" id="PTHR43484:SF1">
    <property type="entry name" value="FLAGELLAR MOTOR SWITCH PROTEIN FLIN"/>
    <property type="match status" value="1"/>
</dbReference>
<dbReference type="Gene3D" id="2.30.330.10">
    <property type="entry name" value="SpoA-like"/>
    <property type="match status" value="1"/>
</dbReference>
<reference evidence="8" key="1">
    <citation type="submission" date="2018-05" db="EMBL/GenBank/DDBJ databases">
        <authorList>
            <person name="Lanie J.A."/>
            <person name="Ng W.-L."/>
            <person name="Kazmierczak K.M."/>
            <person name="Andrzejewski T.M."/>
            <person name="Davidsen T.M."/>
            <person name="Wayne K.J."/>
            <person name="Tettelin H."/>
            <person name="Glass J.I."/>
            <person name="Rusch D."/>
            <person name="Podicherti R."/>
            <person name="Tsui H.-C.T."/>
            <person name="Winkler M.E."/>
        </authorList>
    </citation>
    <scope>NUCLEOTIDE SEQUENCE</scope>
</reference>
<evidence type="ECO:0000256" key="6">
    <source>
        <dbReference type="ARBA" id="ARBA00023136"/>
    </source>
</evidence>
<dbReference type="SUPFAM" id="SSF101801">
    <property type="entry name" value="Surface presentation of antigens (SPOA)"/>
    <property type="match status" value="1"/>
</dbReference>
<organism evidence="8">
    <name type="scientific">marine metagenome</name>
    <dbReference type="NCBI Taxonomy" id="408172"/>
    <lineage>
        <taxon>unclassified sequences</taxon>
        <taxon>metagenomes</taxon>
        <taxon>ecological metagenomes</taxon>
    </lineage>
</organism>
<dbReference type="GO" id="GO:0005886">
    <property type="term" value="C:plasma membrane"/>
    <property type="evidence" value="ECO:0007669"/>
    <property type="project" value="UniProtKB-SubCell"/>
</dbReference>
<protein>
    <recommendedName>
        <fullName evidence="7">Flagellar motor switch protein FliN-like C-terminal domain-containing protein</fullName>
    </recommendedName>
</protein>
<dbReference type="GO" id="GO:0003774">
    <property type="term" value="F:cytoskeletal motor activity"/>
    <property type="evidence" value="ECO:0007669"/>
    <property type="project" value="InterPro"/>
</dbReference>
<dbReference type="InterPro" id="IPR036429">
    <property type="entry name" value="SpoA-like_sf"/>
</dbReference>
<dbReference type="GO" id="GO:0006935">
    <property type="term" value="P:chemotaxis"/>
    <property type="evidence" value="ECO:0007669"/>
    <property type="project" value="UniProtKB-KW"/>
</dbReference>
<dbReference type="InterPro" id="IPR001543">
    <property type="entry name" value="FliN-like_C"/>
</dbReference>
<keyword evidence="4" id="KW-0145">Chemotaxis</keyword>
<accession>A0A381X8T8</accession>
<proteinExistence type="inferred from homology"/>
<dbReference type="AlphaFoldDB" id="A0A381X8T8"/>
<evidence type="ECO:0000256" key="1">
    <source>
        <dbReference type="ARBA" id="ARBA00004413"/>
    </source>
</evidence>
<dbReference type="Pfam" id="PF01052">
    <property type="entry name" value="FliMN_C"/>
    <property type="match status" value="1"/>
</dbReference>
<dbReference type="InterPro" id="IPR001172">
    <property type="entry name" value="FliN_T3SS_HrcQb"/>
</dbReference>
<evidence type="ECO:0000256" key="2">
    <source>
        <dbReference type="ARBA" id="ARBA00009226"/>
    </source>
</evidence>
<evidence type="ECO:0000256" key="5">
    <source>
        <dbReference type="ARBA" id="ARBA00022779"/>
    </source>
</evidence>
<comment type="similarity">
    <text evidence="2">Belongs to the FliN/MopA/SpaO family.</text>
</comment>
<dbReference type="GO" id="GO:0009425">
    <property type="term" value="C:bacterial-type flagellum basal body"/>
    <property type="evidence" value="ECO:0007669"/>
    <property type="project" value="InterPro"/>
</dbReference>
<sequence length="96" mass="10780">MSAESSMQNSLQHKLDFLADAPQVMQAEIARSQVSLYDVMLWKQGTVVKFDKIVGSTIDVLIGDRLIARGEVVVVNDRYGVRINEITHPDEKPHTE</sequence>
<evidence type="ECO:0000259" key="7">
    <source>
        <dbReference type="Pfam" id="PF01052"/>
    </source>
</evidence>
<evidence type="ECO:0000256" key="4">
    <source>
        <dbReference type="ARBA" id="ARBA00022500"/>
    </source>
</evidence>
<comment type="subcellular location">
    <subcellularLocation>
        <location evidence="1">Cell membrane</location>
        <topology evidence="1">Peripheral membrane protein</topology>
        <orientation evidence="1">Cytoplasmic side</orientation>
    </subcellularLocation>
</comment>
<dbReference type="InterPro" id="IPR051469">
    <property type="entry name" value="FliN/MopA/SpaO"/>
</dbReference>
<name>A0A381X8T8_9ZZZZ</name>
<dbReference type="GO" id="GO:0071973">
    <property type="term" value="P:bacterial-type flagellum-dependent cell motility"/>
    <property type="evidence" value="ECO:0007669"/>
    <property type="project" value="InterPro"/>
</dbReference>